<accession>A0A4R3I0Q3</accession>
<dbReference type="RefSeq" id="WP_165901933.1">
    <property type="nucleotide sequence ID" value="NZ_SLZR01000015.1"/>
</dbReference>
<sequence length="56" mass="6249">MDVENMDVFVERIRWSGIPAILAAVHLSDTFLSSGFIDNLRAAHAALVVLRYSVNF</sequence>
<keyword evidence="2" id="KW-1185">Reference proteome</keyword>
<organism evidence="1 2">
    <name type="scientific">Reinekea marinisedimentorum</name>
    <dbReference type="NCBI Taxonomy" id="230495"/>
    <lineage>
        <taxon>Bacteria</taxon>
        <taxon>Pseudomonadati</taxon>
        <taxon>Pseudomonadota</taxon>
        <taxon>Gammaproteobacteria</taxon>
        <taxon>Oceanospirillales</taxon>
        <taxon>Saccharospirillaceae</taxon>
        <taxon>Reinekea</taxon>
    </lineage>
</organism>
<proteinExistence type="predicted"/>
<name>A0A4R3I0Q3_9GAMM</name>
<dbReference type="Proteomes" id="UP000295793">
    <property type="component" value="Unassembled WGS sequence"/>
</dbReference>
<protein>
    <submittedName>
        <fullName evidence="1">Uncharacterized protein</fullName>
    </submittedName>
</protein>
<comment type="caution">
    <text evidence="1">The sequence shown here is derived from an EMBL/GenBank/DDBJ whole genome shotgun (WGS) entry which is preliminary data.</text>
</comment>
<dbReference type="AlphaFoldDB" id="A0A4R3I0Q3"/>
<dbReference type="EMBL" id="SLZR01000015">
    <property type="protein sequence ID" value="TCS38764.1"/>
    <property type="molecule type" value="Genomic_DNA"/>
</dbReference>
<gene>
    <name evidence="1" type="ORF">BCF53_11538</name>
</gene>
<reference evidence="1 2" key="1">
    <citation type="submission" date="2019-03" db="EMBL/GenBank/DDBJ databases">
        <title>Genomic Encyclopedia of Archaeal and Bacterial Type Strains, Phase II (KMG-II): from individual species to whole genera.</title>
        <authorList>
            <person name="Goeker M."/>
        </authorList>
    </citation>
    <scope>NUCLEOTIDE SEQUENCE [LARGE SCALE GENOMIC DNA]</scope>
    <source>
        <strain evidence="1 2">DSM 15388</strain>
    </source>
</reference>
<evidence type="ECO:0000313" key="2">
    <source>
        <dbReference type="Proteomes" id="UP000295793"/>
    </source>
</evidence>
<evidence type="ECO:0000313" key="1">
    <source>
        <dbReference type="EMBL" id="TCS38764.1"/>
    </source>
</evidence>